<accession>A0A5P3VFQ8</accession>
<dbReference type="AlphaFoldDB" id="A0A5P3VFQ8"/>
<keyword evidence="1" id="KW-0175">Coiled coil</keyword>
<organism evidence="2 3">
    <name type="scientific">Cupriavidus oxalaticus</name>
    <dbReference type="NCBI Taxonomy" id="96344"/>
    <lineage>
        <taxon>Bacteria</taxon>
        <taxon>Pseudomonadati</taxon>
        <taxon>Pseudomonadota</taxon>
        <taxon>Betaproteobacteria</taxon>
        <taxon>Burkholderiales</taxon>
        <taxon>Burkholderiaceae</taxon>
        <taxon>Cupriavidus</taxon>
    </lineage>
</organism>
<gene>
    <name evidence="2" type="ORF">D2917_11085</name>
</gene>
<dbReference type="Proteomes" id="UP000325743">
    <property type="component" value="Chromosome 1"/>
</dbReference>
<feature type="coiled-coil region" evidence="1">
    <location>
        <begin position="17"/>
        <end position="44"/>
    </location>
</feature>
<dbReference type="RefSeq" id="WP_151070632.1">
    <property type="nucleotide sequence ID" value="NZ_CP032518.1"/>
</dbReference>
<dbReference type="EMBL" id="CP032518">
    <property type="protein sequence ID" value="QEZ44725.1"/>
    <property type="molecule type" value="Genomic_DNA"/>
</dbReference>
<name>A0A5P3VFQ8_9BURK</name>
<evidence type="ECO:0000256" key="1">
    <source>
        <dbReference type="SAM" id="Coils"/>
    </source>
</evidence>
<evidence type="ECO:0000313" key="2">
    <source>
        <dbReference type="EMBL" id="QEZ44725.1"/>
    </source>
</evidence>
<protein>
    <submittedName>
        <fullName evidence="2">Uncharacterized protein</fullName>
    </submittedName>
</protein>
<proteinExistence type="predicted"/>
<reference evidence="2 3" key="1">
    <citation type="submission" date="2018-09" db="EMBL/GenBank/DDBJ databases">
        <title>Complete genome sequence of Cupriavidus oxalaticus T2, a bacterium capable of phenol tolerance and degradation.</title>
        <authorList>
            <person name="Yan J."/>
        </authorList>
    </citation>
    <scope>NUCLEOTIDE SEQUENCE [LARGE SCALE GENOMIC DNA]</scope>
    <source>
        <strain evidence="2 3">T2</strain>
    </source>
</reference>
<evidence type="ECO:0000313" key="3">
    <source>
        <dbReference type="Proteomes" id="UP000325743"/>
    </source>
</evidence>
<sequence length="143" mass="15651">MEATERKFDPEQIYNVNGSWLNLIEQQQRQIKALEKQVRNVRARANAASTFAIVLMKTVEIRHGIHLDTLQKVVGVEFDKYARAYAAAYADAFADAMNAEKSGEECEAIADAAGLAARAAAIAKDNRPRLSRAGVVGDTVDLS</sequence>